<evidence type="ECO:0000313" key="2">
    <source>
        <dbReference type="Proteomes" id="UP000245609"/>
    </source>
</evidence>
<proteinExistence type="predicted"/>
<dbReference type="InterPro" id="IPR036396">
    <property type="entry name" value="Cyt_P450_sf"/>
</dbReference>
<sequence length="213" mass="23961">MKESESVVKLKTGTSRAHLLSNRHVLEYALIPESLLSTSKQVDKDNKDIMSYAVAKVGFEAFNGIDGFVYSLYTFPTIFSHIFAKVIHNSIIYIASNRNVYSALNGEQESLISEYGNKVDKMVLDKMVLLDQFISLYSITYSISGIPRKVSNEFVLSNGITIPKDSETIYLMYSSVKPIKPRVISIGENTWIKKLDDKSHINNSNDLCWGLST</sequence>
<name>A0A2T9ZIA5_9FUNG</name>
<dbReference type="AlphaFoldDB" id="A0A2T9ZIA5"/>
<comment type="caution">
    <text evidence="1">The sequence shown here is derived from an EMBL/GenBank/DDBJ whole genome shotgun (WGS) entry which is preliminary data.</text>
</comment>
<dbReference type="GO" id="GO:0020037">
    <property type="term" value="F:heme binding"/>
    <property type="evidence" value="ECO:0007669"/>
    <property type="project" value="InterPro"/>
</dbReference>
<dbReference type="EMBL" id="MBFS01000146">
    <property type="protein sequence ID" value="PVV04237.1"/>
    <property type="molecule type" value="Genomic_DNA"/>
</dbReference>
<reference evidence="1 2" key="1">
    <citation type="journal article" date="2018" name="MBio">
        <title>Comparative Genomics Reveals the Core Gene Toolbox for the Fungus-Insect Symbiosis.</title>
        <authorList>
            <person name="Wang Y."/>
            <person name="Stata M."/>
            <person name="Wang W."/>
            <person name="Stajich J.E."/>
            <person name="White M.M."/>
            <person name="Moncalvo J.M."/>
        </authorList>
    </citation>
    <scope>NUCLEOTIDE SEQUENCE [LARGE SCALE GENOMIC DNA]</scope>
    <source>
        <strain evidence="1 2">SC-DP-2</strain>
    </source>
</reference>
<dbReference type="GO" id="GO:0004497">
    <property type="term" value="F:monooxygenase activity"/>
    <property type="evidence" value="ECO:0007669"/>
    <property type="project" value="InterPro"/>
</dbReference>
<dbReference type="OrthoDB" id="1844152at2759"/>
<gene>
    <name evidence="1" type="ORF">BB560_001266</name>
</gene>
<accession>A0A2T9ZIA5</accession>
<evidence type="ECO:0000313" key="1">
    <source>
        <dbReference type="EMBL" id="PVV04237.1"/>
    </source>
</evidence>
<organism evidence="1 2">
    <name type="scientific">Smittium megazygosporum</name>
    <dbReference type="NCBI Taxonomy" id="133381"/>
    <lineage>
        <taxon>Eukaryota</taxon>
        <taxon>Fungi</taxon>
        <taxon>Fungi incertae sedis</taxon>
        <taxon>Zoopagomycota</taxon>
        <taxon>Kickxellomycotina</taxon>
        <taxon>Harpellomycetes</taxon>
        <taxon>Harpellales</taxon>
        <taxon>Legeriomycetaceae</taxon>
        <taxon>Smittium</taxon>
    </lineage>
</organism>
<protein>
    <submittedName>
        <fullName evidence="1">Uncharacterized protein</fullName>
    </submittedName>
</protein>
<dbReference type="GO" id="GO:0016705">
    <property type="term" value="F:oxidoreductase activity, acting on paired donors, with incorporation or reduction of molecular oxygen"/>
    <property type="evidence" value="ECO:0007669"/>
    <property type="project" value="InterPro"/>
</dbReference>
<dbReference type="Proteomes" id="UP000245609">
    <property type="component" value="Unassembled WGS sequence"/>
</dbReference>
<keyword evidence="2" id="KW-1185">Reference proteome</keyword>
<dbReference type="GO" id="GO:0005506">
    <property type="term" value="F:iron ion binding"/>
    <property type="evidence" value="ECO:0007669"/>
    <property type="project" value="InterPro"/>
</dbReference>
<dbReference type="Gene3D" id="1.10.630.10">
    <property type="entry name" value="Cytochrome P450"/>
    <property type="match status" value="1"/>
</dbReference>